<accession>A0A7R8UZN2</accession>
<name>A0A7R8UZN2_HERIL</name>
<protein>
    <submittedName>
        <fullName evidence="1">Uncharacterized protein</fullName>
    </submittedName>
</protein>
<evidence type="ECO:0000313" key="1">
    <source>
        <dbReference type="EMBL" id="CAD7089967.1"/>
    </source>
</evidence>
<gene>
    <name evidence="1" type="ORF">HERILL_LOCUS12484</name>
</gene>
<proteinExistence type="predicted"/>
<dbReference type="AlphaFoldDB" id="A0A7R8UZN2"/>
<keyword evidence="2" id="KW-1185">Reference proteome</keyword>
<reference evidence="1 2" key="1">
    <citation type="submission" date="2020-11" db="EMBL/GenBank/DDBJ databases">
        <authorList>
            <person name="Wallbank WR R."/>
            <person name="Pardo Diaz C."/>
            <person name="Kozak K."/>
            <person name="Martin S."/>
            <person name="Jiggins C."/>
            <person name="Moest M."/>
            <person name="Warren A I."/>
            <person name="Generalovic N T."/>
            <person name="Byers J.R.P. K."/>
            <person name="Montejo-Kovacevich G."/>
            <person name="Yen C E."/>
        </authorList>
    </citation>
    <scope>NUCLEOTIDE SEQUENCE [LARGE SCALE GENOMIC DNA]</scope>
</reference>
<organism evidence="1 2">
    <name type="scientific">Hermetia illucens</name>
    <name type="common">Black soldier fly</name>
    <dbReference type="NCBI Taxonomy" id="343691"/>
    <lineage>
        <taxon>Eukaryota</taxon>
        <taxon>Metazoa</taxon>
        <taxon>Ecdysozoa</taxon>
        <taxon>Arthropoda</taxon>
        <taxon>Hexapoda</taxon>
        <taxon>Insecta</taxon>
        <taxon>Pterygota</taxon>
        <taxon>Neoptera</taxon>
        <taxon>Endopterygota</taxon>
        <taxon>Diptera</taxon>
        <taxon>Brachycera</taxon>
        <taxon>Stratiomyomorpha</taxon>
        <taxon>Stratiomyidae</taxon>
        <taxon>Hermetiinae</taxon>
        <taxon>Hermetia</taxon>
    </lineage>
</organism>
<dbReference type="InParanoid" id="A0A7R8UZN2"/>
<dbReference type="Proteomes" id="UP000594454">
    <property type="component" value="Chromosome 5"/>
</dbReference>
<sequence length="126" mass="14321">MPVVSGRSHSACLCECGHCIPTAISPHSAAGRCSPRRDVLESALLLPSLPTFSFSSSLQKLCRARDRLAKLLEKVFSEREIRPRLGQPRFRLVYVQSVTCVECEREKCWLLQRRRNLAQAKDILQR</sequence>
<dbReference type="EMBL" id="LR899013">
    <property type="protein sequence ID" value="CAD7089967.1"/>
    <property type="molecule type" value="Genomic_DNA"/>
</dbReference>
<evidence type="ECO:0000313" key="2">
    <source>
        <dbReference type="Proteomes" id="UP000594454"/>
    </source>
</evidence>